<proteinExistence type="predicted"/>
<dbReference type="RefSeq" id="WP_181641673.1">
    <property type="nucleotide sequence ID" value="NZ_CCXJ01000151.1"/>
</dbReference>
<feature type="region of interest" description="Disordered" evidence="1">
    <location>
        <begin position="241"/>
        <end position="282"/>
    </location>
</feature>
<feature type="compositionally biased region" description="Low complexity" evidence="1">
    <location>
        <begin position="72"/>
        <end position="84"/>
    </location>
</feature>
<keyword evidence="3" id="KW-1185">Reference proteome</keyword>
<evidence type="ECO:0000313" key="2">
    <source>
        <dbReference type="EMBL" id="MDP9821642.1"/>
    </source>
</evidence>
<dbReference type="Proteomes" id="UP001240447">
    <property type="component" value="Unassembled WGS sequence"/>
</dbReference>
<gene>
    <name evidence="2" type="ORF">J2S59_001451</name>
</gene>
<name>A0ABT9NN17_9ACTN</name>
<protein>
    <recommendedName>
        <fullName evidence="4">DUF4232 domain-containing protein</fullName>
    </recommendedName>
</protein>
<evidence type="ECO:0008006" key="4">
    <source>
        <dbReference type="Google" id="ProtNLM"/>
    </source>
</evidence>
<evidence type="ECO:0000313" key="3">
    <source>
        <dbReference type="Proteomes" id="UP001240447"/>
    </source>
</evidence>
<organism evidence="2 3">
    <name type="scientific">Nocardioides massiliensis</name>
    <dbReference type="NCBI Taxonomy" id="1325935"/>
    <lineage>
        <taxon>Bacteria</taxon>
        <taxon>Bacillati</taxon>
        <taxon>Actinomycetota</taxon>
        <taxon>Actinomycetes</taxon>
        <taxon>Propionibacteriales</taxon>
        <taxon>Nocardioidaceae</taxon>
        <taxon>Nocardioides</taxon>
    </lineage>
</organism>
<evidence type="ECO:0000256" key="1">
    <source>
        <dbReference type="SAM" id="MobiDB-lite"/>
    </source>
</evidence>
<accession>A0ABT9NN17</accession>
<feature type="region of interest" description="Disordered" evidence="1">
    <location>
        <begin position="40"/>
        <end position="117"/>
    </location>
</feature>
<dbReference type="EMBL" id="JAUSQM010000001">
    <property type="protein sequence ID" value="MDP9821642.1"/>
    <property type="molecule type" value="Genomic_DNA"/>
</dbReference>
<comment type="caution">
    <text evidence="2">The sequence shown here is derived from an EMBL/GenBank/DDBJ whole genome shotgun (WGS) entry which is preliminary data.</text>
</comment>
<reference evidence="2 3" key="1">
    <citation type="submission" date="2023-07" db="EMBL/GenBank/DDBJ databases">
        <title>Sequencing the genomes of 1000 actinobacteria strains.</title>
        <authorList>
            <person name="Klenk H.-P."/>
        </authorList>
    </citation>
    <scope>NUCLEOTIDE SEQUENCE [LARGE SCALE GENOMIC DNA]</scope>
    <source>
        <strain evidence="2 3">GD13</strain>
    </source>
</reference>
<feature type="compositionally biased region" description="Basic residues" evidence="1">
    <location>
        <begin position="89"/>
        <end position="102"/>
    </location>
</feature>
<sequence>MPGIARPRGPLPARVYWTRRLLVLGVALALVLGVKTLLGQAPQDPGAPTARQVGGPASVELAEPTSTDDAAVEAGEAAEANGQQDKGKQGKQGKQGKGKKAKNTPPPLPEPKGVCLDPDVRVTPKVEGASAGGGVRIDLELTSSLSEACTWTVSPKTVVVKLTSGPDRIWTSQECPRTVPTQDVVVRRDTPAVVSMTWNGRRSNAECTGNTKWALPGYYHVLTAALGGQPTEVQFRLRRPSAPVITKTIKPKKPKTQAAKPQDEKPAQQKKKRQQAEGAAQD</sequence>